<reference evidence="1 2" key="1">
    <citation type="submission" date="2018-06" db="EMBL/GenBank/DDBJ databases">
        <title>The Genome of Cuscuta australis (Dodder) Provides Insight into the Evolution of Plant Parasitism.</title>
        <authorList>
            <person name="Liu H."/>
        </authorList>
    </citation>
    <scope>NUCLEOTIDE SEQUENCE [LARGE SCALE GENOMIC DNA]</scope>
    <source>
        <strain evidence="2">cv. Yunnan</strain>
        <tissue evidence="1">Vines</tissue>
    </source>
</reference>
<dbReference type="EMBL" id="NQVE01000058">
    <property type="protein sequence ID" value="RAL50601.1"/>
    <property type="molecule type" value="Genomic_DNA"/>
</dbReference>
<evidence type="ECO:0000313" key="2">
    <source>
        <dbReference type="Proteomes" id="UP000249390"/>
    </source>
</evidence>
<evidence type="ECO:0000313" key="1">
    <source>
        <dbReference type="EMBL" id="RAL50601.1"/>
    </source>
</evidence>
<dbReference type="Proteomes" id="UP000249390">
    <property type="component" value="Unassembled WGS sequence"/>
</dbReference>
<organism evidence="1 2">
    <name type="scientific">Cuscuta australis</name>
    <dbReference type="NCBI Taxonomy" id="267555"/>
    <lineage>
        <taxon>Eukaryota</taxon>
        <taxon>Viridiplantae</taxon>
        <taxon>Streptophyta</taxon>
        <taxon>Embryophyta</taxon>
        <taxon>Tracheophyta</taxon>
        <taxon>Spermatophyta</taxon>
        <taxon>Magnoliopsida</taxon>
        <taxon>eudicotyledons</taxon>
        <taxon>Gunneridae</taxon>
        <taxon>Pentapetalae</taxon>
        <taxon>asterids</taxon>
        <taxon>lamiids</taxon>
        <taxon>Solanales</taxon>
        <taxon>Convolvulaceae</taxon>
        <taxon>Cuscuteae</taxon>
        <taxon>Cuscuta</taxon>
        <taxon>Cuscuta subgen. Grammica</taxon>
        <taxon>Cuscuta sect. Cleistogrammica</taxon>
    </lineage>
</organism>
<dbReference type="AlphaFoldDB" id="A0A328E2E0"/>
<proteinExistence type="predicted"/>
<sequence length="235" mass="25505">MSEVHEAPAHFTVVFVGAKEGEEKLQGRPNAFLVASGKEAKDGLVRVRGDLTTRNGIPVANLHQKRMHVTTSFSLDHSANGPPGDRLAHKRTPRVDRLELASTYISEAHEAPAHFAVVFVGAKEGDEKLQGRPDAFLVASGKEAKDGLVRVGGDLTVRNGIPVANLHKKGMHVTTSFSLDHSVNGPPGGRIPAVDREHGEGHREWTAWNSRPLKCPKLTKPSPLRGRICGGERRR</sequence>
<gene>
    <name evidence="1" type="ORF">DM860_014543</name>
</gene>
<accession>A0A328E2E0</accession>
<keyword evidence="2" id="KW-1185">Reference proteome</keyword>
<protein>
    <submittedName>
        <fullName evidence="1">Uncharacterized protein</fullName>
    </submittedName>
</protein>
<name>A0A328E2E0_9ASTE</name>
<comment type="caution">
    <text evidence="1">The sequence shown here is derived from an EMBL/GenBank/DDBJ whole genome shotgun (WGS) entry which is preliminary data.</text>
</comment>